<accession>A0A380AJZ7</accession>
<feature type="chain" id="PRO_5016707384" evidence="1">
    <location>
        <begin position="21"/>
        <end position="127"/>
    </location>
</feature>
<reference evidence="2 3" key="1">
    <citation type="submission" date="2018-06" db="EMBL/GenBank/DDBJ databases">
        <authorList>
            <consortium name="Pathogen Informatics"/>
            <person name="Doyle S."/>
        </authorList>
    </citation>
    <scope>NUCLEOTIDE SEQUENCE [LARGE SCALE GENOMIC DNA]</scope>
    <source>
        <strain evidence="2 3">NCTC10738</strain>
    </source>
</reference>
<proteinExistence type="predicted"/>
<gene>
    <name evidence="2" type="ORF">NCTC10738_02894</name>
</gene>
<protein>
    <submittedName>
        <fullName evidence="2">Uncharacterized protein</fullName>
    </submittedName>
</protein>
<evidence type="ECO:0000313" key="2">
    <source>
        <dbReference type="EMBL" id="SUI82335.1"/>
    </source>
</evidence>
<dbReference type="AlphaFoldDB" id="A0A380AJZ7"/>
<evidence type="ECO:0000256" key="1">
    <source>
        <dbReference type="SAM" id="SignalP"/>
    </source>
</evidence>
<dbReference type="Proteomes" id="UP000254069">
    <property type="component" value="Unassembled WGS sequence"/>
</dbReference>
<keyword evidence="3" id="KW-1185">Reference proteome</keyword>
<dbReference type="RefSeq" id="WP_037474378.1">
    <property type="nucleotide sequence ID" value="NZ_AP024610.1"/>
</dbReference>
<feature type="signal peptide" evidence="1">
    <location>
        <begin position="1"/>
        <end position="20"/>
    </location>
</feature>
<dbReference type="EMBL" id="UGYO01000001">
    <property type="protein sequence ID" value="SUI82335.1"/>
    <property type="molecule type" value="Genomic_DNA"/>
</dbReference>
<sequence length="127" mass="13880">MKTSIMAGLILAGLAPLAQASQIEACIADKEAALCQSYLEGVVDGALMYKPQAVGARLDSNGYEARALKYRGGKRFQEANRKYCLDRIPDRDQLVQGISEAFESGEVKDIDTLQLAVNNLLDCQRLK</sequence>
<organism evidence="2 3">
    <name type="scientific">Shewanella algae</name>
    <dbReference type="NCBI Taxonomy" id="38313"/>
    <lineage>
        <taxon>Bacteria</taxon>
        <taxon>Pseudomonadati</taxon>
        <taxon>Pseudomonadota</taxon>
        <taxon>Gammaproteobacteria</taxon>
        <taxon>Alteromonadales</taxon>
        <taxon>Shewanellaceae</taxon>
        <taxon>Shewanella</taxon>
    </lineage>
</organism>
<evidence type="ECO:0000313" key="3">
    <source>
        <dbReference type="Proteomes" id="UP000254069"/>
    </source>
</evidence>
<name>A0A380AJZ7_9GAMM</name>
<keyword evidence="1" id="KW-0732">Signal</keyword>